<comment type="cofactor">
    <cofactor evidence="6">
        <name>FMN</name>
        <dbReference type="ChEBI" id="CHEBI:58210"/>
    </cofactor>
    <text evidence="6">Binds 1 FMN per subunit.</text>
</comment>
<keyword evidence="1 6" id="KW-0285">Flavoprotein</keyword>
<evidence type="ECO:0000313" key="9">
    <source>
        <dbReference type="Proteomes" id="UP000515240"/>
    </source>
</evidence>
<keyword evidence="9" id="KW-1185">Reference proteome</keyword>
<keyword evidence="4 6" id="KW-0520">NAD</keyword>
<feature type="domain" description="Flavodoxin-like fold" evidence="7">
    <location>
        <begin position="1"/>
        <end position="199"/>
    </location>
</feature>
<keyword evidence="3 6" id="KW-0560">Oxidoreductase</keyword>
<dbReference type="SUPFAM" id="SSF52218">
    <property type="entry name" value="Flavoproteins"/>
    <property type="match status" value="1"/>
</dbReference>
<dbReference type="Proteomes" id="UP000515240">
    <property type="component" value="Chromosome"/>
</dbReference>
<dbReference type="Gene3D" id="3.40.50.360">
    <property type="match status" value="1"/>
</dbReference>
<dbReference type="PANTHER" id="PTHR43741:SF4">
    <property type="entry name" value="FMN-DEPENDENT NADH:QUINONE OXIDOREDUCTASE"/>
    <property type="match status" value="1"/>
</dbReference>
<feature type="binding site" evidence="6">
    <location>
        <begin position="138"/>
        <end position="141"/>
    </location>
    <ligand>
        <name>FMN</name>
        <dbReference type="ChEBI" id="CHEBI:58210"/>
    </ligand>
</feature>
<comment type="function">
    <text evidence="6">Quinone reductase that provides resistance to thiol-specific stress caused by electrophilic quinones.</text>
</comment>
<protein>
    <recommendedName>
        <fullName evidence="6">FMN dependent NADH:quinone oxidoreductase</fullName>
        <ecNumber evidence="6">1.6.5.-</ecNumber>
    </recommendedName>
    <alternativeName>
        <fullName evidence="6">Azo-dye reductase</fullName>
    </alternativeName>
    <alternativeName>
        <fullName evidence="6">FMN-dependent NADH-azo compound oxidoreductase</fullName>
    </alternativeName>
    <alternativeName>
        <fullName evidence="6">FMN-dependent NADH-azoreductase</fullName>
        <ecNumber evidence="6">1.7.1.17</ecNumber>
    </alternativeName>
</protein>
<evidence type="ECO:0000256" key="1">
    <source>
        <dbReference type="ARBA" id="ARBA00022630"/>
    </source>
</evidence>
<keyword evidence="2 6" id="KW-0288">FMN</keyword>
<dbReference type="EMBL" id="CP058554">
    <property type="protein sequence ID" value="QMV73110.1"/>
    <property type="molecule type" value="Genomic_DNA"/>
</dbReference>
<evidence type="ECO:0000259" key="7">
    <source>
        <dbReference type="Pfam" id="PF02525"/>
    </source>
</evidence>
<comment type="function">
    <text evidence="6">Also exhibits azoreductase activity. Catalyzes the reductive cleavage of the azo bond in aromatic azo compounds to the corresponding amines.</text>
</comment>
<dbReference type="Pfam" id="PF02525">
    <property type="entry name" value="Flavodoxin_2"/>
    <property type="match status" value="1"/>
</dbReference>
<dbReference type="GO" id="GO:0009055">
    <property type="term" value="F:electron transfer activity"/>
    <property type="evidence" value="ECO:0007669"/>
    <property type="project" value="UniProtKB-UniRule"/>
</dbReference>
<feature type="binding site" evidence="6">
    <location>
        <position position="9"/>
    </location>
    <ligand>
        <name>FMN</name>
        <dbReference type="ChEBI" id="CHEBI:58210"/>
    </ligand>
</feature>
<comment type="subunit">
    <text evidence="6">Homodimer.</text>
</comment>
<dbReference type="AlphaFoldDB" id="A0A7G5EGI5"/>
<dbReference type="GO" id="GO:0016655">
    <property type="term" value="F:oxidoreductase activity, acting on NAD(P)H, quinone or similar compound as acceptor"/>
    <property type="evidence" value="ECO:0007669"/>
    <property type="project" value="InterPro"/>
</dbReference>
<dbReference type="GO" id="GO:0010181">
    <property type="term" value="F:FMN binding"/>
    <property type="evidence" value="ECO:0007669"/>
    <property type="project" value="UniProtKB-UniRule"/>
</dbReference>
<evidence type="ECO:0000256" key="3">
    <source>
        <dbReference type="ARBA" id="ARBA00023002"/>
    </source>
</evidence>
<organism evidence="8 9">
    <name type="scientific">Comamonas piscis</name>
    <dbReference type="NCBI Taxonomy" id="1562974"/>
    <lineage>
        <taxon>Bacteria</taxon>
        <taxon>Pseudomonadati</taxon>
        <taxon>Pseudomonadota</taxon>
        <taxon>Betaproteobacteria</taxon>
        <taxon>Burkholderiales</taxon>
        <taxon>Comamonadaceae</taxon>
        <taxon>Comamonas</taxon>
    </lineage>
</organism>
<accession>A0A7G5EGI5</accession>
<feature type="binding site" evidence="6">
    <location>
        <begin position="15"/>
        <end position="17"/>
    </location>
    <ligand>
        <name>FMN</name>
        <dbReference type="ChEBI" id="CHEBI:58210"/>
    </ligand>
</feature>
<dbReference type="InterPro" id="IPR050104">
    <property type="entry name" value="FMN-dep_NADH:Q_OxRdtase_AzoR1"/>
</dbReference>
<comment type="similarity">
    <text evidence="6">Belongs to the azoreductase type 1 family.</text>
</comment>
<name>A0A7G5EGI5_9BURK</name>
<reference evidence="8 9" key="1">
    <citation type="journal article" date="2020" name="G3 (Bethesda)">
        <title>CeMbio - The Caenorhabditis elegans Microbiome Resource.</title>
        <authorList>
            <person name="Dirksen P."/>
            <person name="Assie A."/>
            <person name="Zimmermann J."/>
            <person name="Zhang F."/>
            <person name="Tietje A.M."/>
            <person name="Marsh S.A."/>
            <person name="Felix M.A."/>
            <person name="Shapira M."/>
            <person name="Kaleta C."/>
            <person name="Schulenburg H."/>
            <person name="Samuel B."/>
        </authorList>
    </citation>
    <scope>NUCLEOTIDE SEQUENCE [LARGE SCALE GENOMIC DNA]</scope>
    <source>
        <strain evidence="8 9">BIGb0172</strain>
    </source>
</reference>
<gene>
    <name evidence="6" type="primary">azoR</name>
    <name evidence="8" type="ORF">HS961_09825</name>
</gene>
<evidence type="ECO:0000256" key="2">
    <source>
        <dbReference type="ARBA" id="ARBA00022643"/>
    </source>
</evidence>
<comment type="catalytic activity">
    <reaction evidence="6">
        <text>2 a quinone + NADH + H(+) = 2 a 1,4-benzosemiquinone + NAD(+)</text>
        <dbReference type="Rhea" id="RHEA:65952"/>
        <dbReference type="ChEBI" id="CHEBI:15378"/>
        <dbReference type="ChEBI" id="CHEBI:57540"/>
        <dbReference type="ChEBI" id="CHEBI:57945"/>
        <dbReference type="ChEBI" id="CHEBI:132124"/>
        <dbReference type="ChEBI" id="CHEBI:134225"/>
    </reaction>
</comment>
<dbReference type="PANTHER" id="PTHR43741">
    <property type="entry name" value="FMN-DEPENDENT NADH-AZOREDUCTASE 1"/>
    <property type="match status" value="1"/>
</dbReference>
<dbReference type="InterPro" id="IPR003680">
    <property type="entry name" value="Flavodoxin_fold"/>
</dbReference>
<dbReference type="EC" id="1.6.5.-" evidence="6"/>
<dbReference type="HAMAP" id="MF_01216">
    <property type="entry name" value="Azoreductase_type1"/>
    <property type="match status" value="1"/>
</dbReference>
<dbReference type="RefSeq" id="WP_182327515.1">
    <property type="nucleotide sequence ID" value="NZ_CP058554.1"/>
</dbReference>
<comment type="caution">
    <text evidence="6">Lacks conserved residue(s) required for the propagation of feature annotation.</text>
</comment>
<evidence type="ECO:0000313" key="8">
    <source>
        <dbReference type="EMBL" id="QMV73110.1"/>
    </source>
</evidence>
<dbReference type="InterPro" id="IPR023048">
    <property type="entry name" value="NADH:quinone_OxRdtase_FMN_depd"/>
</dbReference>
<dbReference type="EC" id="1.7.1.17" evidence="6"/>
<evidence type="ECO:0000256" key="4">
    <source>
        <dbReference type="ARBA" id="ARBA00023027"/>
    </source>
</evidence>
<proteinExistence type="inferred from homology"/>
<dbReference type="InterPro" id="IPR029039">
    <property type="entry name" value="Flavoprotein-like_sf"/>
</dbReference>
<dbReference type="KEGG" id="cpis:HS961_09825"/>
<evidence type="ECO:0000256" key="6">
    <source>
        <dbReference type="HAMAP-Rule" id="MF_01216"/>
    </source>
</evidence>
<comment type="catalytic activity">
    <reaction evidence="5">
        <text>N,N-dimethyl-1,4-phenylenediamine + anthranilate + 2 NAD(+) = 2-(4-dimethylaminophenyl)diazenylbenzoate + 2 NADH + 2 H(+)</text>
        <dbReference type="Rhea" id="RHEA:55872"/>
        <dbReference type="ChEBI" id="CHEBI:15378"/>
        <dbReference type="ChEBI" id="CHEBI:15783"/>
        <dbReference type="ChEBI" id="CHEBI:16567"/>
        <dbReference type="ChEBI" id="CHEBI:57540"/>
        <dbReference type="ChEBI" id="CHEBI:57945"/>
        <dbReference type="ChEBI" id="CHEBI:71579"/>
        <dbReference type="EC" id="1.7.1.17"/>
    </reaction>
    <physiologicalReaction direction="right-to-left" evidence="5">
        <dbReference type="Rhea" id="RHEA:55874"/>
    </physiologicalReaction>
</comment>
<evidence type="ECO:0000256" key="5">
    <source>
        <dbReference type="ARBA" id="ARBA00048542"/>
    </source>
</evidence>
<sequence length="211" mass="22640">MKLLHIDSSILGANSVSRQLSAEAVKAWVAVHPNTKVEYLDLAVNTPPHLSAEAMGFRTGQDAKTEAEREQNAISETLVSQLLEADVIVIGAPFYNFSIPTQLRSWIDRVLQGGRTFRYTANGPEGLAGGKKVIVLESRGGVYSTSEGGRAMEHQETYLQTIFGFIGITDVHFARAEGLAMGPEARAAAISKAEAEIARAVATPMQQTVAA</sequence>
<dbReference type="GO" id="GO:0016652">
    <property type="term" value="F:oxidoreductase activity, acting on NAD(P)H as acceptor"/>
    <property type="evidence" value="ECO:0007669"/>
    <property type="project" value="UniProtKB-UniRule"/>
</dbReference>